<dbReference type="InterPro" id="IPR025671">
    <property type="entry name" value="HXXEE"/>
</dbReference>
<name>A0ABX0VJT2_9ENTR</name>
<sequence length="213" mass="24127">MKRRVLNFYRHNWYFVGGIIFVALSFFMGFWGSLFSPIQTILIFSFMAMLAHQVEEYGYPGGFPTVTNLMVMGEKDIPDRYPLNANQCMISNTLLTYFFYIAAISFPGLIWLGLAQVGLGLFQVLAHGIAVPVRIKRLYNPGLATTLFLFLPVGIYYIRYVTTNNLASTGDFVLGFFVTFGAVVALFLLPIILLRSKQSKYPFSEAEMRRFAG</sequence>
<keyword evidence="1" id="KW-0812">Transmembrane</keyword>
<keyword evidence="3" id="KW-1185">Reference proteome</keyword>
<dbReference type="Proteomes" id="UP000697927">
    <property type="component" value="Unassembled WGS sequence"/>
</dbReference>
<feature type="transmembrane region" description="Helical" evidence="1">
    <location>
        <begin position="172"/>
        <end position="194"/>
    </location>
</feature>
<evidence type="ECO:0000313" key="2">
    <source>
        <dbReference type="EMBL" id="NIY46481.1"/>
    </source>
</evidence>
<reference evidence="2 3" key="1">
    <citation type="journal article" date="2020" name="Microorganisms">
        <title>Polyphasic Characterisation of Cedecea colo sp. nov., a New Enteric Bacterium Isolated from the Koala Hindgut.</title>
        <authorList>
            <person name="Boath J.M."/>
            <person name="Dakhal S."/>
            <person name="Van T.T.H."/>
            <person name="Moore R.J."/>
            <person name="Dekiwadia C."/>
            <person name="Macreadie I.G."/>
        </authorList>
    </citation>
    <scope>NUCLEOTIDE SEQUENCE [LARGE SCALE GENOMIC DNA]</scope>
    <source>
        <strain evidence="2 3">ZA</strain>
    </source>
</reference>
<keyword evidence="1" id="KW-0472">Membrane</keyword>
<proteinExistence type="predicted"/>
<comment type="caution">
    <text evidence="2">The sequence shown here is derived from an EMBL/GenBank/DDBJ whole genome shotgun (WGS) entry which is preliminary data.</text>
</comment>
<gene>
    <name evidence="2" type="ORF">E2L00_02820</name>
</gene>
<feature type="transmembrane region" description="Helical" evidence="1">
    <location>
        <begin position="12"/>
        <end position="32"/>
    </location>
</feature>
<evidence type="ECO:0000256" key="1">
    <source>
        <dbReference type="SAM" id="Phobius"/>
    </source>
</evidence>
<feature type="transmembrane region" description="Helical" evidence="1">
    <location>
        <begin position="97"/>
        <end position="126"/>
    </location>
</feature>
<feature type="transmembrane region" description="Helical" evidence="1">
    <location>
        <begin position="138"/>
        <end position="160"/>
    </location>
</feature>
<dbReference type="EMBL" id="SOYS01000001">
    <property type="protein sequence ID" value="NIY46481.1"/>
    <property type="molecule type" value="Genomic_DNA"/>
</dbReference>
<organism evidence="2 3">
    <name type="scientific">Cedecea colo</name>
    <dbReference type="NCBI Taxonomy" id="2552946"/>
    <lineage>
        <taxon>Bacteria</taxon>
        <taxon>Pseudomonadati</taxon>
        <taxon>Pseudomonadota</taxon>
        <taxon>Gammaproteobacteria</taxon>
        <taxon>Enterobacterales</taxon>
        <taxon>Enterobacteriaceae</taxon>
        <taxon>Cedecea</taxon>
    </lineage>
</organism>
<protein>
    <submittedName>
        <fullName evidence="2">HXXEE domain-containing protein</fullName>
    </submittedName>
</protein>
<accession>A0ABX0VJT2</accession>
<evidence type="ECO:0000313" key="3">
    <source>
        <dbReference type="Proteomes" id="UP000697927"/>
    </source>
</evidence>
<keyword evidence="1" id="KW-1133">Transmembrane helix</keyword>
<dbReference type="Pfam" id="PF13787">
    <property type="entry name" value="HXXEE"/>
    <property type="match status" value="1"/>
</dbReference>